<dbReference type="PANTHER" id="PTHR28259">
    <property type="entry name" value="FLUORIDE EXPORT PROTEIN 1-RELATED"/>
    <property type="match status" value="1"/>
</dbReference>
<dbReference type="GO" id="GO:0062054">
    <property type="term" value="F:fluoride channel activity"/>
    <property type="evidence" value="ECO:0007669"/>
    <property type="project" value="UniProtKB-UniRule"/>
</dbReference>
<dbReference type="GO" id="GO:0140114">
    <property type="term" value="P:cellular detoxification of fluoride"/>
    <property type="evidence" value="ECO:0007669"/>
    <property type="project" value="UniProtKB-UniRule"/>
</dbReference>
<evidence type="ECO:0000256" key="2">
    <source>
        <dbReference type="ARBA" id="ARBA00022475"/>
    </source>
</evidence>
<feature type="binding site" evidence="10">
    <location>
        <position position="75"/>
    </location>
    <ligand>
        <name>Na(+)</name>
        <dbReference type="ChEBI" id="CHEBI:29101"/>
        <note>structural</note>
    </ligand>
</feature>
<organism evidence="11 12">
    <name type="scientific">Jeotgalibacillus proteolyticus</name>
    <dbReference type="NCBI Taxonomy" id="2082395"/>
    <lineage>
        <taxon>Bacteria</taxon>
        <taxon>Bacillati</taxon>
        <taxon>Bacillota</taxon>
        <taxon>Bacilli</taxon>
        <taxon>Bacillales</taxon>
        <taxon>Caryophanaceae</taxon>
        <taxon>Jeotgalibacillus</taxon>
    </lineage>
</organism>
<evidence type="ECO:0000256" key="9">
    <source>
        <dbReference type="ARBA" id="ARBA00049940"/>
    </source>
</evidence>
<feature type="transmembrane region" description="Helical" evidence="10">
    <location>
        <begin position="64"/>
        <end position="85"/>
    </location>
</feature>
<feature type="transmembrane region" description="Helical" evidence="10">
    <location>
        <begin position="97"/>
        <end position="120"/>
    </location>
</feature>
<comment type="function">
    <text evidence="9 10">Fluoride-specific ion channel. Important for reducing fluoride concentration in the cell, thus reducing its toxicity.</text>
</comment>
<dbReference type="GO" id="GO:0046872">
    <property type="term" value="F:metal ion binding"/>
    <property type="evidence" value="ECO:0007669"/>
    <property type="project" value="UniProtKB-KW"/>
</dbReference>
<evidence type="ECO:0000256" key="8">
    <source>
        <dbReference type="ARBA" id="ARBA00035585"/>
    </source>
</evidence>
<evidence type="ECO:0000256" key="6">
    <source>
        <dbReference type="ARBA" id="ARBA00023303"/>
    </source>
</evidence>
<accession>A0A2S5GCM4</accession>
<name>A0A2S5GCM4_9BACL</name>
<evidence type="ECO:0000313" key="12">
    <source>
        <dbReference type="Proteomes" id="UP000239047"/>
    </source>
</evidence>
<dbReference type="AlphaFoldDB" id="A0A2S5GCM4"/>
<dbReference type="OrthoDB" id="9815830at2"/>
<reference evidence="11 12" key="1">
    <citation type="submission" date="2018-02" db="EMBL/GenBank/DDBJ databases">
        <title>Jeotgalibacillus proteolyticum sp. nov. a protease producing bacterium isolated from ocean sediments of Laizhou Bay.</title>
        <authorList>
            <person name="Li Y."/>
        </authorList>
    </citation>
    <scope>NUCLEOTIDE SEQUENCE [LARGE SCALE GENOMIC DNA]</scope>
    <source>
        <strain evidence="11 12">22-7</strain>
    </source>
</reference>
<evidence type="ECO:0000256" key="1">
    <source>
        <dbReference type="ARBA" id="ARBA00004651"/>
    </source>
</evidence>
<keyword evidence="3 10" id="KW-0812">Transmembrane</keyword>
<dbReference type="RefSeq" id="WP_104057537.1">
    <property type="nucleotide sequence ID" value="NZ_PREZ01000003.1"/>
</dbReference>
<keyword evidence="10" id="KW-0915">Sodium</keyword>
<gene>
    <name evidence="10" type="primary">fluC</name>
    <name evidence="10" type="synonym">crcB</name>
    <name evidence="11" type="ORF">C4B60_08320</name>
</gene>
<comment type="subcellular location">
    <subcellularLocation>
        <location evidence="1 10">Cell membrane</location>
        <topology evidence="1 10">Multi-pass membrane protein</topology>
    </subcellularLocation>
</comment>
<keyword evidence="2 10" id="KW-1003">Cell membrane</keyword>
<evidence type="ECO:0000256" key="4">
    <source>
        <dbReference type="ARBA" id="ARBA00022989"/>
    </source>
</evidence>
<sequence>MLVKNCIAIAAGGAAGTLCRYFLNVHTLSIWAGHPVGTVLENLLGSLLLGFLTGWVLHRKVKDWVKLGLGVGFCGGFTTMSTLAADTFFLSQESSPAGLLTYLFISLFGGLTLAFIGLVLGEKWSNGKEVSHPA</sequence>
<evidence type="ECO:0000256" key="5">
    <source>
        <dbReference type="ARBA" id="ARBA00023136"/>
    </source>
</evidence>
<comment type="caution">
    <text evidence="11">The sequence shown here is derived from an EMBL/GenBank/DDBJ whole genome shotgun (WGS) entry which is preliminary data.</text>
</comment>
<keyword evidence="12" id="KW-1185">Reference proteome</keyword>
<evidence type="ECO:0000256" key="7">
    <source>
        <dbReference type="ARBA" id="ARBA00035120"/>
    </source>
</evidence>
<dbReference type="GO" id="GO:0005886">
    <property type="term" value="C:plasma membrane"/>
    <property type="evidence" value="ECO:0007669"/>
    <property type="project" value="UniProtKB-SubCell"/>
</dbReference>
<evidence type="ECO:0000256" key="3">
    <source>
        <dbReference type="ARBA" id="ARBA00022692"/>
    </source>
</evidence>
<dbReference type="PANTHER" id="PTHR28259:SF1">
    <property type="entry name" value="FLUORIDE EXPORT PROTEIN 1-RELATED"/>
    <property type="match status" value="1"/>
</dbReference>
<comment type="activity regulation">
    <text evidence="10">Na(+) is not transported, but it plays an essential structural role and its presence is essential for fluoride channel function.</text>
</comment>
<protein>
    <recommendedName>
        <fullName evidence="10">Fluoride-specific ion channel FluC</fullName>
    </recommendedName>
</protein>
<feature type="transmembrane region" description="Helical" evidence="10">
    <location>
        <begin position="35"/>
        <end position="57"/>
    </location>
</feature>
<keyword evidence="4 10" id="KW-1133">Transmembrane helix</keyword>
<dbReference type="Proteomes" id="UP000239047">
    <property type="component" value="Unassembled WGS sequence"/>
</dbReference>
<keyword evidence="5 10" id="KW-0472">Membrane</keyword>
<keyword evidence="10" id="KW-0479">Metal-binding</keyword>
<dbReference type="Pfam" id="PF02537">
    <property type="entry name" value="CRCB"/>
    <property type="match status" value="1"/>
</dbReference>
<feature type="binding site" evidence="10">
    <location>
        <position position="78"/>
    </location>
    <ligand>
        <name>Na(+)</name>
        <dbReference type="ChEBI" id="CHEBI:29101"/>
        <note>structural</note>
    </ligand>
</feature>
<comment type="similarity">
    <text evidence="7 10">Belongs to the fluoride channel Fluc/FEX (TC 1.A.43) family.</text>
</comment>
<keyword evidence="10" id="KW-0406">Ion transport</keyword>
<dbReference type="EMBL" id="PREZ01000003">
    <property type="protein sequence ID" value="PPA70787.1"/>
    <property type="molecule type" value="Genomic_DNA"/>
</dbReference>
<keyword evidence="6 10" id="KW-0407">Ion channel</keyword>
<evidence type="ECO:0000256" key="10">
    <source>
        <dbReference type="HAMAP-Rule" id="MF_00454"/>
    </source>
</evidence>
<proteinExistence type="inferred from homology"/>
<evidence type="ECO:0000313" key="11">
    <source>
        <dbReference type="EMBL" id="PPA70787.1"/>
    </source>
</evidence>
<dbReference type="InterPro" id="IPR003691">
    <property type="entry name" value="FluC"/>
</dbReference>
<keyword evidence="10" id="KW-0813">Transport</keyword>
<dbReference type="HAMAP" id="MF_00454">
    <property type="entry name" value="FluC"/>
    <property type="match status" value="1"/>
</dbReference>
<comment type="catalytic activity">
    <reaction evidence="8">
        <text>fluoride(in) = fluoride(out)</text>
        <dbReference type="Rhea" id="RHEA:76159"/>
        <dbReference type="ChEBI" id="CHEBI:17051"/>
    </reaction>
    <physiologicalReaction direction="left-to-right" evidence="8">
        <dbReference type="Rhea" id="RHEA:76160"/>
    </physiologicalReaction>
</comment>